<name>A0A0F8YWR6_9ZZZZ</name>
<feature type="non-terminal residue" evidence="2">
    <location>
        <position position="1"/>
    </location>
</feature>
<feature type="compositionally biased region" description="Gly residues" evidence="1">
    <location>
        <begin position="354"/>
        <end position="370"/>
    </location>
</feature>
<protein>
    <submittedName>
        <fullName evidence="2">Uncharacterized protein</fullName>
    </submittedName>
</protein>
<sequence>LQTGPLKNEYWSIADPSQVKTIPKWQGHQIVVDTTPDGITRLNVTLPSEKFNARIASPEDIGPAGRVTAANVRAKLDEFDQVVGSGTFPGPEAEGVVFKKPTRIGPIEEAVPGNMGRRMEEEAFSKFGAAVSPEDTVFILRDGRAVSGGKIEYPITDPSHDIVLTVIPEDIKARLLRTGDPGIDTLPFFMRETGAVRIRAQADELLVETIGSITPQQRIALDRLSARRSTFYVDVTSSPRGLSARPESVKLGSRREFLRFMDDLGEVSTEVAPIGLTTKEAKEFDRLQGIKGKLSNKQTARLSELEAKSIPLEPLAPNPFEIGGFSRAPTQMRGPRSVGGGPAPDDLGGFSRGGGGGRIGGGGVGEGGPPFEGSSGEEAIAKLTDLINQAKKPRRGQTLLQHEELQHRFKIVAERLKT</sequence>
<feature type="non-terminal residue" evidence="2">
    <location>
        <position position="418"/>
    </location>
</feature>
<proteinExistence type="predicted"/>
<reference evidence="2" key="1">
    <citation type="journal article" date="2015" name="Nature">
        <title>Complex archaea that bridge the gap between prokaryotes and eukaryotes.</title>
        <authorList>
            <person name="Spang A."/>
            <person name="Saw J.H."/>
            <person name="Jorgensen S.L."/>
            <person name="Zaremba-Niedzwiedzka K."/>
            <person name="Martijn J."/>
            <person name="Lind A.E."/>
            <person name="van Eijk R."/>
            <person name="Schleper C."/>
            <person name="Guy L."/>
            <person name="Ettema T.J."/>
        </authorList>
    </citation>
    <scope>NUCLEOTIDE SEQUENCE</scope>
</reference>
<accession>A0A0F8YWR6</accession>
<gene>
    <name evidence="2" type="ORF">LCGC14_2768900</name>
</gene>
<comment type="caution">
    <text evidence="2">The sequence shown here is derived from an EMBL/GenBank/DDBJ whole genome shotgun (WGS) entry which is preliminary data.</text>
</comment>
<dbReference type="EMBL" id="LAZR01051108">
    <property type="protein sequence ID" value="KKK85872.1"/>
    <property type="molecule type" value="Genomic_DNA"/>
</dbReference>
<organism evidence="2">
    <name type="scientific">marine sediment metagenome</name>
    <dbReference type="NCBI Taxonomy" id="412755"/>
    <lineage>
        <taxon>unclassified sequences</taxon>
        <taxon>metagenomes</taxon>
        <taxon>ecological metagenomes</taxon>
    </lineage>
</organism>
<evidence type="ECO:0000313" key="2">
    <source>
        <dbReference type="EMBL" id="KKK85872.1"/>
    </source>
</evidence>
<dbReference type="AlphaFoldDB" id="A0A0F8YWR6"/>
<feature type="region of interest" description="Disordered" evidence="1">
    <location>
        <begin position="354"/>
        <end position="376"/>
    </location>
</feature>
<evidence type="ECO:0000256" key="1">
    <source>
        <dbReference type="SAM" id="MobiDB-lite"/>
    </source>
</evidence>